<accession>A0A3N1PP53</accession>
<dbReference type="PROSITE" id="PS00455">
    <property type="entry name" value="AMP_BINDING"/>
    <property type="match status" value="1"/>
</dbReference>
<evidence type="ECO:0000313" key="2">
    <source>
        <dbReference type="EMBL" id="ROQ28670.1"/>
    </source>
</evidence>
<dbReference type="EMBL" id="RJUL01000003">
    <property type="protein sequence ID" value="ROQ28670.1"/>
    <property type="molecule type" value="Genomic_DNA"/>
</dbReference>
<reference evidence="2 3" key="1">
    <citation type="submission" date="2018-11" db="EMBL/GenBank/DDBJ databases">
        <title>Genomic Encyclopedia of Type Strains, Phase IV (KMG-IV): sequencing the most valuable type-strain genomes for metagenomic binning, comparative biology and taxonomic classification.</title>
        <authorList>
            <person name="Goeker M."/>
        </authorList>
    </citation>
    <scope>NUCLEOTIDE SEQUENCE [LARGE SCALE GENOMIC DNA]</scope>
    <source>
        <strain evidence="2 3">DSM 21945</strain>
    </source>
</reference>
<dbReference type="Gene3D" id="1.20.910.10">
    <property type="entry name" value="Heme oxygenase-like"/>
    <property type="match status" value="1"/>
</dbReference>
<proteinExistence type="predicted"/>
<dbReference type="PANTHER" id="PTHR43201:SF32">
    <property type="entry name" value="2-SUCCINYLBENZOATE--COA LIGASE, CHLOROPLASTIC_PEROXISOMAL"/>
    <property type="match status" value="1"/>
</dbReference>
<dbReference type="InterPro" id="IPR020845">
    <property type="entry name" value="AMP-binding_CS"/>
</dbReference>
<gene>
    <name evidence="2" type="ORF">EDC28_103263</name>
</gene>
<dbReference type="AlphaFoldDB" id="A0A3N1PP53"/>
<protein>
    <submittedName>
        <fullName evidence="2">Long-subunit acyl-CoA synthetase (AMP-forming)</fullName>
    </submittedName>
</protein>
<dbReference type="InterPro" id="IPR045851">
    <property type="entry name" value="AMP-bd_C_sf"/>
</dbReference>
<evidence type="ECO:0000313" key="3">
    <source>
        <dbReference type="Proteomes" id="UP000268033"/>
    </source>
</evidence>
<dbReference type="Pfam" id="PF00501">
    <property type="entry name" value="AMP-binding"/>
    <property type="match status" value="1"/>
</dbReference>
<dbReference type="InterPro" id="IPR016084">
    <property type="entry name" value="Haem_Oase-like_multi-hlx"/>
</dbReference>
<organism evidence="2 3">
    <name type="scientific">Gallaecimonas pentaromativorans</name>
    <dbReference type="NCBI Taxonomy" id="584787"/>
    <lineage>
        <taxon>Bacteria</taxon>
        <taxon>Pseudomonadati</taxon>
        <taxon>Pseudomonadota</taxon>
        <taxon>Gammaproteobacteria</taxon>
        <taxon>Enterobacterales</taxon>
        <taxon>Gallaecimonadaceae</taxon>
        <taxon>Gallaecimonas</taxon>
    </lineage>
</organism>
<dbReference type="Pfam" id="PF14518">
    <property type="entry name" value="Haem_oxygenas_2"/>
    <property type="match status" value="1"/>
</dbReference>
<dbReference type="PANTHER" id="PTHR43201">
    <property type="entry name" value="ACYL-COA SYNTHETASE"/>
    <property type="match status" value="1"/>
</dbReference>
<dbReference type="Proteomes" id="UP000268033">
    <property type="component" value="Unassembled WGS sequence"/>
</dbReference>
<dbReference type="GO" id="GO:0031956">
    <property type="term" value="F:medium-chain fatty acid-CoA ligase activity"/>
    <property type="evidence" value="ECO:0007669"/>
    <property type="project" value="TreeGrafter"/>
</dbReference>
<dbReference type="InterPro" id="IPR042099">
    <property type="entry name" value="ANL_N_sf"/>
</dbReference>
<dbReference type="SMART" id="SM01236">
    <property type="entry name" value="Haem_oxygenase_2"/>
    <property type="match status" value="1"/>
</dbReference>
<dbReference type="RefSeq" id="WP_123421085.1">
    <property type="nucleotide sequence ID" value="NZ_RJUL01000003.1"/>
</dbReference>
<name>A0A3N1PP53_9GAMM</name>
<keyword evidence="3" id="KW-1185">Reference proteome</keyword>
<evidence type="ECO:0000259" key="1">
    <source>
        <dbReference type="Pfam" id="PF00501"/>
    </source>
</evidence>
<dbReference type="STRING" id="584787.GCA_001247655_00142"/>
<dbReference type="GO" id="GO:0006631">
    <property type="term" value="P:fatty acid metabolic process"/>
    <property type="evidence" value="ECO:0007669"/>
    <property type="project" value="TreeGrafter"/>
</dbReference>
<dbReference type="SUPFAM" id="SSF48613">
    <property type="entry name" value="Heme oxygenase-like"/>
    <property type="match status" value="1"/>
</dbReference>
<dbReference type="Gene3D" id="3.40.50.12780">
    <property type="entry name" value="N-terminal domain of ligase-like"/>
    <property type="match status" value="1"/>
</dbReference>
<dbReference type="Gene3D" id="3.30.300.30">
    <property type="match status" value="1"/>
</dbReference>
<dbReference type="InterPro" id="IPR000873">
    <property type="entry name" value="AMP-dep_synth/lig_dom"/>
</dbReference>
<comment type="caution">
    <text evidence="2">The sequence shown here is derived from an EMBL/GenBank/DDBJ whole genome shotgun (WGS) entry which is preliminary data.</text>
</comment>
<feature type="domain" description="AMP-dependent synthetase/ligase" evidence="1">
    <location>
        <begin position="16"/>
        <end position="327"/>
    </location>
</feature>
<sequence>MLYDALAKALADNPCALTTDSCQLSGPELLAAASELADRLTSLGVQRLGLLMDNEPAWAVADLAALKAKRVLVPIPTFFSRGQQMHLIGDAGLDAVLAPVALPMASKTIETGQGVLSLLSVEGVKPLPEGTAKITYTSGTTGTPKGVCLSEANMLAVASSLVAATQDLGVERHLCVLPLAVLLENLGGLYVPWLAGASVTLLPMASLGMTGASGLDAGKMLATLGQYQPHSLILVPGLLPVLLAGKVQGLADSYRFIALGGGKSAQGVLAQAAQLGLPVFEGYGLSEAASVVALNSPGAQRLGTVGKVLPHVEVKLSDSGEVLVRGNSFLGYLGESEQQSEWLATGDLGHLSEDGFLTIQGRSKDTIVTAMGRNVAPEWLEAELGTISGIKQAFVYGDEEQGIHALVVTERSDLDAIKAQLNAALPDYAHLQSLMATNEPFSAERQEVTANGRLRRQVLAKRLQGGPMSFFERLKTETREAQQYLLSAPAILACQQGDVTLPRYLAFLNNAFHHVKHTVPLMMACGTRLGDDKEWLRAAIAEYIEEEYGHHEWILDDIASAGGDKEQARASKPNFETEMMVSYAYDSVNRGNPVSLFGMVWVLEGTSVNLATPMADVIRAKLGLPKAACRYLYSHGSLDLEHIDFFESLMNRIDNPADQAAIIHMANRMYRLYGDMFRSLPMEA</sequence>
<dbReference type="SUPFAM" id="SSF56801">
    <property type="entry name" value="Acetyl-CoA synthetase-like"/>
    <property type="match status" value="1"/>
</dbReference>